<protein>
    <recommendedName>
        <fullName evidence="3">RNase H type-1 domain-containing protein</fullName>
    </recommendedName>
</protein>
<keyword evidence="2" id="KW-1185">Reference proteome</keyword>
<organism evidence="1 2">
    <name type="scientific">Acer negundo</name>
    <name type="common">Box elder</name>
    <dbReference type="NCBI Taxonomy" id="4023"/>
    <lineage>
        <taxon>Eukaryota</taxon>
        <taxon>Viridiplantae</taxon>
        <taxon>Streptophyta</taxon>
        <taxon>Embryophyta</taxon>
        <taxon>Tracheophyta</taxon>
        <taxon>Spermatophyta</taxon>
        <taxon>Magnoliopsida</taxon>
        <taxon>eudicotyledons</taxon>
        <taxon>Gunneridae</taxon>
        <taxon>Pentapetalae</taxon>
        <taxon>rosids</taxon>
        <taxon>malvids</taxon>
        <taxon>Sapindales</taxon>
        <taxon>Sapindaceae</taxon>
        <taxon>Hippocastanoideae</taxon>
        <taxon>Acereae</taxon>
        <taxon>Acer</taxon>
    </lineage>
</organism>
<name>A0AAD5IYC0_ACENE</name>
<dbReference type="Proteomes" id="UP001064489">
    <property type="component" value="Chromosome 4"/>
</dbReference>
<evidence type="ECO:0000313" key="1">
    <source>
        <dbReference type="EMBL" id="KAI9180257.1"/>
    </source>
</evidence>
<evidence type="ECO:0000313" key="2">
    <source>
        <dbReference type="Proteomes" id="UP001064489"/>
    </source>
</evidence>
<reference evidence="1" key="2">
    <citation type="submission" date="2023-02" db="EMBL/GenBank/DDBJ databases">
        <authorList>
            <person name="Swenson N.G."/>
            <person name="Wegrzyn J.L."/>
            <person name="Mcevoy S.L."/>
        </authorList>
    </citation>
    <scope>NUCLEOTIDE SEQUENCE</scope>
    <source>
        <strain evidence="1">91603</strain>
        <tissue evidence="1">Leaf</tissue>
    </source>
</reference>
<dbReference type="EMBL" id="JAJSOW010000101">
    <property type="protein sequence ID" value="KAI9180257.1"/>
    <property type="molecule type" value="Genomic_DNA"/>
</dbReference>
<gene>
    <name evidence="1" type="ORF">LWI28_002883</name>
</gene>
<dbReference type="AlphaFoldDB" id="A0AAD5IYC0"/>
<comment type="caution">
    <text evidence="1">The sequence shown here is derived from an EMBL/GenBank/DDBJ whole genome shotgun (WGS) entry which is preliminary data.</text>
</comment>
<reference evidence="1" key="1">
    <citation type="journal article" date="2022" name="Plant J.">
        <title>Strategies of tolerance reflected in two North American maple genomes.</title>
        <authorList>
            <person name="McEvoy S.L."/>
            <person name="Sezen U.U."/>
            <person name="Trouern-Trend A."/>
            <person name="McMahon S.M."/>
            <person name="Schaberg P.G."/>
            <person name="Yang J."/>
            <person name="Wegrzyn J.L."/>
            <person name="Swenson N.G."/>
        </authorList>
    </citation>
    <scope>NUCLEOTIDE SEQUENCE</scope>
    <source>
        <strain evidence="1">91603</strain>
    </source>
</reference>
<accession>A0AAD5IYC0</accession>
<sequence>MPIMDLLGIPAFVIVHLHARVFDFILDGRWVLEDRFRARFPNLCFRIEKIDISPVADYLWIFDGNPVDFKAALSLVWRSVYDMNCLRIGCMRNCVDDLLILRRFGLSGHLGKAPVIRSVVWSPPTPGRIKVNMDGAVLGSPGVGGVFRTGRSFVKACFAVLLGQVFAFEAELLVASLAINYAWNLG</sequence>
<evidence type="ECO:0008006" key="3">
    <source>
        <dbReference type="Google" id="ProtNLM"/>
    </source>
</evidence>
<proteinExistence type="predicted"/>